<comment type="caution">
    <text evidence="7">The sequence shown here is derived from an EMBL/GenBank/DDBJ whole genome shotgun (WGS) entry which is preliminary data.</text>
</comment>
<dbReference type="InterPro" id="IPR001647">
    <property type="entry name" value="HTH_TetR"/>
</dbReference>
<evidence type="ECO:0000256" key="4">
    <source>
        <dbReference type="PROSITE-ProRule" id="PRU00335"/>
    </source>
</evidence>
<proteinExistence type="predicted"/>
<gene>
    <name evidence="7" type="ORF">GUY60_22235</name>
</gene>
<keyword evidence="3" id="KW-0804">Transcription</keyword>
<keyword evidence="1" id="KW-0805">Transcription regulation</keyword>
<name>A0A964USR9_9ACTN</name>
<dbReference type="Proteomes" id="UP000598297">
    <property type="component" value="Unassembled WGS sequence"/>
</dbReference>
<dbReference type="SUPFAM" id="SSF48498">
    <property type="entry name" value="Tetracyclin repressor-like, C-terminal domain"/>
    <property type="match status" value="1"/>
</dbReference>
<dbReference type="PANTHER" id="PTHR47506">
    <property type="entry name" value="TRANSCRIPTIONAL REGULATORY PROTEIN"/>
    <property type="match status" value="1"/>
</dbReference>
<dbReference type="EMBL" id="JAAAHS010000188">
    <property type="protein sequence ID" value="NBE54087.1"/>
    <property type="molecule type" value="Genomic_DNA"/>
</dbReference>
<feature type="compositionally biased region" description="Low complexity" evidence="5">
    <location>
        <begin position="1"/>
        <end position="16"/>
    </location>
</feature>
<dbReference type="PRINTS" id="PR00455">
    <property type="entry name" value="HTHTETR"/>
</dbReference>
<evidence type="ECO:0000256" key="3">
    <source>
        <dbReference type="ARBA" id="ARBA00023163"/>
    </source>
</evidence>
<dbReference type="InterPro" id="IPR009057">
    <property type="entry name" value="Homeodomain-like_sf"/>
</dbReference>
<evidence type="ECO:0000259" key="6">
    <source>
        <dbReference type="PROSITE" id="PS50977"/>
    </source>
</evidence>
<reference evidence="7" key="1">
    <citation type="submission" date="2020-01" db="EMBL/GenBank/DDBJ databases">
        <title>Whole-genome analyses of novel actinobacteria.</title>
        <authorList>
            <person name="Sahin N."/>
        </authorList>
    </citation>
    <scope>NUCLEOTIDE SEQUENCE</scope>
    <source>
        <strain evidence="7">YC537</strain>
    </source>
</reference>
<sequence>MSESGSGAGAEASGAPPRKRRGAARQRLLDAAARRFYADGVAATGIDTITAEAGVAKMSLYNNFSSKSDLVRAYLDARHEEWLDLYRRRLEAADGGRGTGRGTGRDGVFAVFDAYADHAAHAYEHGFRGCGLLNAAAELPAGDEGRAVVRRHKEEVEALLAGHLDELLPERPEEARALAEHLAFLLEGAMTRAGLEGAGTRIEHARTIAADLLDRRL</sequence>
<organism evidence="7 8">
    <name type="scientific">Streptomyces boluensis</name>
    <dbReference type="NCBI Taxonomy" id="1775135"/>
    <lineage>
        <taxon>Bacteria</taxon>
        <taxon>Bacillati</taxon>
        <taxon>Actinomycetota</taxon>
        <taxon>Actinomycetes</taxon>
        <taxon>Kitasatosporales</taxon>
        <taxon>Streptomycetaceae</taxon>
        <taxon>Streptomyces</taxon>
    </lineage>
</organism>
<feature type="domain" description="HTH tetR-type" evidence="6">
    <location>
        <begin position="22"/>
        <end position="82"/>
    </location>
</feature>
<evidence type="ECO:0000313" key="7">
    <source>
        <dbReference type="EMBL" id="NBE54087.1"/>
    </source>
</evidence>
<dbReference type="Pfam" id="PF00440">
    <property type="entry name" value="TetR_N"/>
    <property type="match status" value="1"/>
</dbReference>
<evidence type="ECO:0000256" key="1">
    <source>
        <dbReference type="ARBA" id="ARBA00023015"/>
    </source>
</evidence>
<dbReference type="RefSeq" id="WP_161700567.1">
    <property type="nucleotide sequence ID" value="NZ_JAAAHS010000188.1"/>
</dbReference>
<dbReference type="PANTHER" id="PTHR47506:SF1">
    <property type="entry name" value="HTH-TYPE TRANSCRIPTIONAL REGULATOR YJDC"/>
    <property type="match status" value="1"/>
</dbReference>
<protein>
    <submittedName>
        <fullName evidence="7">TetR family transcriptional regulator</fullName>
    </submittedName>
</protein>
<evidence type="ECO:0000256" key="2">
    <source>
        <dbReference type="ARBA" id="ARBA00023125"/>
    </source>
</evidence>
<dbReference type="AlphaFoldDB" id="A0A964USR9"/>
<evidence type="ECO:0000313" key="8">
    <source>
        <dbReference type="Proteomes" id="UP000598297"/>
    </source>
</evidence>
<dbReference type="SUPFAM" id="SSF46689">
    <property type="entry name" value="Homeodomain-like"/>
    <property type="match status" value="1"/>
</dbReference>
<evidence type="ECO:0000256" key="5">
    <source>
        <dbReference type="SAM" id="MobiDB-lite"/>
    </source>
</evidence>
<feature type="region of interest" description="Disordered" evidence="5">
    <location>
        <begin position="1"/>
        <end position="24"/>
    </location>
</feature>
<dbReference type="InterPro" id="IPR036271">
    <property type="entry name" value="Tet_transcr_reg_TetR-rel_C_sf"/>
</dbReference>
<dbReference type="GO" id="GO:0003677">
    <property type="term" value="F:DNA binding"/>
    <property type="evidence" value="ECO:0007669"/>
    <property type="project" value="UniProtKB-UniRule"/>
</dbReference>
<accession>A0A964USR9</accession>
<dbReference type="PROSITE" id="PS50977">
    <property type="entry name" value="HTH_TETR_2"/>
    <property type="match status" value="1"/>
</dbReference>
<dbReference type="OrthoDB" id="4214267at2"/>
<dbReference type="Gene3D" id="1.10.357.10">
    <property type="entry name" value="Tetracycline Repressor, domain 2"/>
    <property type="match status" value="1"/>
</dbReference>
<keyword evidence="2 4" id="KW-0238">DNA-binding</keyword>
<feature type="DNA-binding region" description="H-T-H motif" evidence="4">
    <location>
        <begin position="45"/>
        <end position="64"/>
    </location>
</feature>
<keyword evidence="8" id="KW-1185">Reference proteome</keyword>